<dbReference type="AlphaFoldDB" id="A0A7Z0QNE4"/>
<dbReference type="Proteomes" id="UP000589896">
    <property type="component" value="Unassembled WGS sequence"/>
</dbReference>
<proteinExistence type="predicted"/>
<feature type="region of interest" description="Disordered" evidence="1">
    <location>
        <begin position="105"/>
        <end position="193"/>
    </location>
</feature>
<protein>
    <submittedName>
        <fullName evidence="2">Protein sip-5</fullName>
    </submittedName>
</protein>
<gene>
    <name evidence="2" type="ORF">H0E82_03305</name>
</gene>
<evidence type="ECO:0000256" key="1">
    <source>
        <dbReference type="SAM" id="MobiDB-lite"/>
    </source>
</evidence>
<keyword evidence="3" id="KW-1185">Reference proteome</keyword>
<feature type="compositionally biased region" description="Low complexity" evidence="1">
    <location>
        <begin position="114"/>
        <end position="158"/>
    </location>
</feature>
<evidence type="ECO:0000313" key="3">
    <source>
        <dbReference type="Proteomes" id="UP000589896"/>
    </source>
</evidence>
<reference evidence="2 3" key="1">
    <citation type="submission" date="2020-07" db="EMBL/GenBank/DDBJ databases">
        <title>isolation of Luteimonas sp. SJ-16.</title>
        <authorList>
            <person name="Huang X.-X."/>
            <person name="Xu L."/>
            <person name="Sun J.-Q."/>
        </authorList>
    </citation>
    <scope>NUCLEOTIDE SEQUENCE [LARGE SCALE GENOMIC DNA]</scope>
    <source>
        <strain evidence="2 3">SJ-16</strain>
    </source>
</reference>
<evidence type="ECO:0000313" key="2">
    <source>
        <dbReference type="EMBL" id="NYZ61794.1"/>
    </source>
</evidence>
<comment type="caution">
    <text evidence="2">The sequence shown here is derived from an EMBL/GenBank/DDBJ whole genome shotgun (WGS) entry which is preliminary data.</text>
</comment>
<dbReference type="RefSeq" id="WP_180543699.1">
    <property type="nucleotide sequence ID" value="NZ_JACCJZ010000008.1"/>
</dbReference>
<accession>A0A7Z0QNE4</accession>
<organism evidence="2 3">
    <name type="scientific">Luteimonas deserti</name>
    <dbReference type="NCBI Taxonomy" id="2752306"/>
    <lineage>
        <taxon>Bacteria</taxon>
        <taxon>Pseudomonadati</taxon>
        <taxon>Pseudomonadota</taxon>
        <taxon>Gammaproteobacteria</taxon>
        <taxon>Lysobacterales</taxon>
        <taxon>Lysobacteraceae</taxon>
        <taxon>Luteimonas</taxon>
    </lineage>
</organism>
<dbReference type="EMBL" id="JACCJZ010000008">
    <property type="protein sequence ID" value="NYZ61794.1"/>
    <property type="molecule type" value="Genomic_DNA"/>
</dbReference>
<name>A0A7Z0QNE4_9GAMM</name>
<sequence length="193" mass="20206">MNFEGIKSRVDRAESLVEGRLDQTRDRYLALDSSWRQAWTPPRIVIAGLVAGMVAGATQPHRALRRLGKLGGPKSLQMISAVAGLMTSIQATIAATMAEKAASTADEAADTADDAAQTAEGAARTAATGETPRPRAQSQSQASVSPAVAGATVADATASEPARPAVDRRRPEPTYAEQPRPAEAATEMSEPDR</sequence>